<dbReference type="AlphaFoldDB" id="A0A1M6HZV2"/>
<dbReference type="GO" id="GO:0004089">
    <property type="term" value="F:carbonate dehydratase activity"/>
    <property type="evidence" value="ECO:0007669"/>
    <property type="project" value="InterPro"/>
</dbReference>
<dbReference type="Proteomes" id="UP000184052">
    <property type="component" value="Unassembled WGS sequence"/>
</dbReference>
<dbReference type="OrthoDB" id="9794613at2"/>
<evidence type="ECO:0008006" key="3">
    <source>
        <dbReference type="Google" id="ProtNLM"/>
    </source>
</evidence>
<dbReference type="RefSeq" id="WP_073049587.1">
    <property type="nucleotide sequence ID" value="NZ_FQZL01000015.1"/>
</dbReference>
<proteinExistence type="predicted"/>
<dbReference type="GO" id="GO:0008270">
    <property type="term" value="F:zinc ion binding"/>
    <property type="evidence" value="ECO:0007669"/>
    <property type="project" value="InterPro"/>
</dbReference>
<accession>A0A1M6HZV2</accession>
<reference evidence="1 2" key="1">
    <citation type="submission" date="2016-11" db="EMBL/GenBank/DDBJ databases">
        <authorList>
            <person name="Jaros S."/>
            <person name="Januszkiewicz K."/>
            <person name="Wedrychowicz H."/>
        </authorList>
    </citation>
    <scope>NUCLEOTIDE SEQUENCE [LARGE SCALE GENOMIC DNA]</scope>
    <source>
        <strain evidence="1 2">DSM 17477</strain>
    </source>
</reference>
<dbReference type="InterPro" id="IPR036874">
    <property type="entry name" value="Carbonic_anhydrase_sf"/>
</dbReference>
<name>A0A1M6HZV2_9FIRM</name>
<protein>
    <recommendedName>
        <fullName evidence="3">Carbonic anhydrase</fullName>
    </recommendedName>
</protein>
<sequence length="128" mass="14742">MEFVTSIHCIDGRIQEKINKYLKEKYNAKYIDSITEPGPCYALADQNDEDIVRSILRKVDISINKHGSKVIAISGHYDCAGNPVSKEAQEEHIKDSLKFLKSEYKDKDVEIIGFYINDDWEVEEELTL</sequence>
<dbReference type="Pfam" id="PF20393">
    <property type="entry name" value="Pro_CA_2"/>
    <property type="match status" value="1"/>
</dbReference>
<dbReference type="InterPro" id="IPR046871">
    <property type="entry name" value="Pro_CA_2"/>
</dbReference>
<gene>
    <name evidence="1" type="ORF">SAMN02745751_02152</name>
</gene>
<evidence type="ECO:0000313" key="1">
    <source>
        <dbReference type="EMBL" id="SHJ27748.1"/>
    </source>
</evidence>
<dbReference type="SUPFAM" id="SSF53056">
    <property type="entry name" value="beta-carbonic anhydrase, cab"/>
    <property type="match status" value="1"/>
</dbReference>
<keyword evidence="2" id="KW-1185">Reference proteome</keyword>
<organism evidence="1 2">
    <name type="scientific">Dethiosulfatibacter aminovorans DSM 17477</name>
    <dbReference type="NCBI Taxonomy" id="1121476"/>
    <lineage>
        <taxon>Bacteria</taxon>
        <taxon>Bacillati</taxon>
        <taxon>Bacillota</taxon>
        <taxon>Tissierellia</taxon>
        <taxon>Dethiosulfatibacter</taxon>
    </lineage>
</organism>
<dbReference type="EMBL" id="FQZL01000015">
    <property type="protein sequence ID" value="SHJ27748.1"/>
    <property type="molecule type" value="Genomic_DNA"/>
</dbReference>
<evidence type="ECO:0000313" key="2">
    <source>
        <dbReference type="Proteomes" id="UP000184052"/>
    </source>
</evidence>